<reference evidence="2" key="1">
    <citation type="submission" date="2023-01" db="EMBL/GenBank/DDBJ databases">
        <title>Genome assembly of the deep-sea coral Lophelia pertusa.</title>
        <authorList>
            <person name="Herrera S."/>
            <person name="Cordes E."/>
        </authorList>
    </citation>
    <scope>NUCLEOTIDE SEQUENCE</scope>
    <source>
        <strain evidence="2">USNM1676648</strain>
        <tissue evidence="2">Polyp</tissue>
    </source>
</reference>
<feature type="compositionally biased region" description="Polar residues" evidence="1">
    <location>
        <begin position="135"/>
        <end position="151"/>
    </location>
</feature>
<feature type="region of interest" description="Disordered" evidence="1">
    <location>
        <begin position="1027"/>
        <end position="1246"/>
    </location>
</feature>
<feature type="compositionally biased region" description="Basic and acidic residues" evidence="1">
    <location>
        <begin position="498"/>
        <end position="521"/>
    </location>
</feature>
<dbReference type="OrthoDB" id="10690973at2759"/>
<gene>
    <name evidence="2" type="ORF">OS493_016032</name>
</gene>
<protein>
    <submittedName>
        <fullName evidence="2">Uncharacterized protein</fullName>
    </submittedName>
</protein>
<feature type="compositionally biased region" description="Polar residues" evidence="1">
    <location>
        <begin position="1251"/>
        <end position="1263"/>
    </location>
</feature>
<evidence type="ECO:0000256" key="1">
    <source>
        <dbReference type="SAM" id="MobiDB-lite"/>
    </source>
</evidence>
<feature type="compositionally biased region" description="Basic and acidic residues" evidence="1">
    <location>
        <begin position="60"/>
        <end position="71"/>
    </location>
</feature>
<feature type="compositionally biased region" description="Basic and acidic residues" evidence="1">
    <location>
        <begin position="1186"/>
        <end position="1207"/>
    </location>
</feature>
<feature type="compositionally biased region" description="Basic and acidic residues" evidence="1">
    <location>
        <begin position="367"/>
        <end position="377"/>
    </location>
</feature>
<feature type="compositionally biased region" description="Basic and acidic residues" evidence="1">
    <location>
        <begin position="320"/>
        <end position="338"/>
    </location>
</feature>
<feature type="compositionally biased region" description="Basic and acidic residues" evidence="1">
    <location>
        <begin position="172"/>
        <end position="183"/>
    </location>
</feature>
<organism evidence="2 3">
    <name type="scientific">Desmophyllum pertusum</name>
    <dbReference type="NCBI Taxonomy" id="174260"/>
    <lineage>
        <taxon>Eukaryota</taxon>
        <taxon>Metazoa</taxon>
        <taxon>Cnidaria</taxon>
        <taxon>Anthozoa</taxon>
        <taxon>Hexacorallia</taxon>
        <taxon>Scleractinia</taxon>
        <taxon>Caryophylliina</taxon>
        <taxon>Caryophylliidae</taxon>
        <taxon>Desmophyllum</taxon>
    </lineage>
</organism>
<feature type="compositionally biased region" description="Basic and acidic residues" evidence="1">
    <location>
        <begin position="606"/>
        <end position="617"/>
    </location>
</feature>
<feature type="region of interest" description="Disordered" evidence="1">
    <location>
        <begin position="1286"/>
        <end position="1398"/>
    </location>
</feature>
<feature type="compositionally biased region" description="Basic and acidic residues" evidence="1">
    <location>
        <begin position="830"/>
        <end position="840"/>
    </location>
</feature>
<feature type="compositionally biased region" description="Acidic residues" evidence="1">
    <location>
        <begin position="1136"/>
        <end position="1145"/>
    </location>
</feature>
<dbReference type="Proteomes" id="UP001163046">
    <property type="component" value="Unassembled WGS sequence"/>
</dbReference>
<feature type="compositionally biased region" description="Polar residues" evidence="1">
    <location>
        <begin position="864"/>
        <end position="873"/>
    </location>
</feature>
<feature type="region of interest" description="Disordered" evidence="1">
    <location>
        <begin position="256"/>
        <end position="277"/>
    </location>
</feature>
<dbReference type="EMBL" id="MU825404">
    <property type="protein sequence ID" value="KAJ7391746.1"/>
    <property type="molecule type" value="Genomic_DNA"/>
</dbReference>
<feature type="compositionally biased region" description="Low complexity" evidence="1">
    <location>
        <begin position="1352"/>
        <end position="1373"/>
    </location>
</feature>
<feature type="compositionally biased region" description="Acidic residues" evidence="1">
    <location>
        <begin position="1115"/>
        <end position="1128"/>
    </location>
</feature>
<feature type="compositionally biased region" description="Basic and acidic residues" evidence="1">
    <location>
        <begin position="762"/>
        <end position="773"/>
    </location>
</feature>
<feature type="compositionally biased region" description="Acidic residues" evidence="1">
    <location>
        <begin position="689"/>
        <end position="698"/>
    </location>
</feature>
<feature type="compositionally biased region" description="Basic and acidic residues" evidence="1">
    <location>
        <begin position="532"/>
        <end position="544"/>
    </location>
</feature>
<feature type="compositionally biased region" description="Polar residues" evidence="1">
    <location>
        <begin position="594"/>
        <end position="603"/>
    </location>
</feature>
<feature type="region of interest" description="Disordered" evidence="1">
    <location>
        <begin position="307"/>
        <end position="886"/>
    </location>
</feature>
<feature type="region of interest" description="Disordered" evidence="1">
    <location>
        <begin position="1251"/>
        <end position="1270"/>
    </location>
</feature>
<feature type="region of interest" description="Disordered" evidence="1">
    <location>
        <begin position="60"/>
        <end position="244"/>
    </location>
</feature>
<sequence length="1445" mass="160724">MLLVRLKWLSRETCVVVQDYQISVNKKNSPGKVVDTAKGKEVKDKVVDTPKSKEVKDKCLSSQKTSDDLSVKRTTRTKTCSTSTSPVTACFSRGKGSQEDMIRRSPGNKSAVRKKKSPVQNVEGVHADRADAEDNMTQSKLRSGATRVTQQRLDENRVENKDQVKSQADAQEESRDVQMESPKRTSLKSSTKASHVEQRENENREANAQEECEQDIQMESPKTTHLRSSRKVNPEHSRENENCVESCEVNVQEECEQDVEMESPTRPHLRSSIKGNLPENCSESVGHVEYCEANVQEGCEQNVQTLSPKIPHLRSSTKADLPEHSSENVHRFESHETVQEECAQDIQMESPQRSPLRSSTKVNLPEHSSESEGRVESPEANAQEECEQDIHMESSKRTRLRSSTKGDLPQHSSENVDHVESREANVQEECAKDIQMESPKRTSLRSSTKANLPEHSSENEDRIESRKANVQEESEQVFQMESPKMTCLRSTKVNLPERCSEECESKNPESPQTEDKNLERKTRLKSSATKQPLDERTNAKETKTSEIPLSDLHGTVDTIQRDSVGRSTRSQLLSAPTSTTQSCNDSDVKEKTKSIASPSVTQESTEEAKSMERRSGSGDRSVNSANHEPLRNSHSLKAGGEAGKRMDEHETGQSSKSFSHGSEAVPEVKIKLSDCRQLCQDRKRPVLETESDESETESIELSSGETLSKKSTSDNASSDGKDNDESDVSSTSTLEYCPSPVSSEKSGYSDEKLSPTRYSLRKRAEQEDHDTCPGRRTRSQYKIPDEKSKTSIRGQRQQRKTISSAFTGIKLKSRSPKQKSKSVVSPTNKTPEKKLKDNRGIKIPFNNTSPQGKVPKLKDPASESDYSTSSGSPRSGPIRETRSMRASAVHSAVRNLEDAVVENTEGALILSDSILSLEDISMTAVSGSPSSLSGIKLSNGSPRIKKDFHSAAFLTKHHKKRSAMNRLFESDDEEEDFYGFNVPQFDGSFSSEGDLSYKINSLLESMNGDASRDTLVDVENVTVHEVGANEEETDINENVGQETDNGGSEINKEGHGTKRGIDNDEEVKETEEATRMTKKGKSASRSASAEVKTSNWSESQGELRRTVESSSVGDNSDDDDDFDEDDDVFSTVADSSDGEEEEDEVASPFSITSWRRKRTSVDLQPEVNGEEEEEVASSSSWGRKRKSEDLQPEVDRPTKRLKLHEATDADPSSQSSRPETPVKGGADQEMWAQRENRNEKPTCFASKLDQLQSEQRNRAQSFSLDGFYDSDEPVYQTLEERVKLRRIKSNSRKELENSPSLPQTQDHGKDHSTQVSAKGDNEVQLPPLKPLRKPFKPLKPLKPLKHVSPIRASSRLRGNSSPSSNLSPLATTSGKSRRTTWTDDVNELRSPSSAASSFAGNAGDYTQLTVHQVQACRHSLLLLGKVVEPRGLMTSTNSRRRLQLC</sequence>
<feature type="compositionally biased region" description="Polar residues" evidence="1">
    <location>
        <begin position="565"/>
        <end position="585"/>
    </location>
</feature>
<feature type="compositionally biased region" description="Basic and acidic residues" evidence="1">
    <location>
        <begin position="455"/>
        <end position="470"/>
    </location>
</feature>
<feature type="compositionally biased region" description="Basic and acidic residues" evidence="1">
    <location>
        <begin position="232"/>
        <end position="241"/>
    </location>
</feature>
<feature type="compositionally biased region" description="Basic and acidic residues" evidence="1">
    <location>
        <begin position="642"/>
        <end position="651"/>
    </location>
</feature>
<evidence type="ECO:0000313" key="2">
    <source>
        <dbReference type="EMBL" id="KAJ7391746.1"/>
    </source>
</evidence>
<feature type="compositionally biased region" description="Polar residues" evidence="1">
    <location>
        <begin position="791"/>
        <end position="806"/>
    </location>
</feature>
<feature type="compositionally biased region" description="Basic and acidic residues" evidence="1">
    <location>
        <begin position="414"/>
        <end position="440"/>
    </location>
</feature>
<feature type="compositionally biased region" description="Basic and acidic residues" evidence="1">
    <location>
        <begin position="194"/>
        <end position="207"/>
    </location>
</feature>
<feature type="compositionally biased region" description="Basic and acidic residues" evidence="1">
    <location>
        <begin position="666"/>
        <end position="687"/>
    </location>
</feature>
<name>A0A9X0A1H4_9CNID</name>
<proteinExistence type="predicted"/>
<accession>A0A9X0A1H4</accession>
<feature type="compositionally biased region" description="Basic and acidic residues" evidence="1">
    <location>
        <begin position="1050"/>
        <end position="1062"/>
    </location>
</feature>
<evidence type="ECO:0000313" key="3">
    <source>
        <dbReference type="Proteomes" id="UP001163046"/>
    </source>
</evidence>
<feature type="compositionally biased region" description="Polar residues" evidence="1">
    <location>
        <begin position="728"/>
        <end position="746"/>
    </location>
</feature>
<keyword evidence="3" id="KW-1185">Reference proteome</keyword>
<feature type="compositionally biased region" description="Polar residues" evidence="1">
    <location>
        <begin position="1091"/>
        <end position="1100"/>
    </location>
</feature>
<feature type="compositionally biased region" description="Basic and acidic residues" evidence="1">
    <location>
        <begin position="152"/>
        <end position="164"/>
    </location>
</feature>
<comment type="caution">
    <text evidence="2">The sequence shown here is derived from an EMBL/GenBank/DDBJ whole genome shotgun (WGS) entry which is preliminary data.</text>
</comment>
<feature type="compositionally biased region" description="Basic residues" evidence="1">
    <location>
        <begin position="811"/>
        <end position="820"/>
    </location>
</feature>
<feature type="compositionally biased region" description="Polar residues" evidence="1">
    <location>
        <begin position="347"/>
        <end position="362"/>
    </location>
</feature>
<feature type="compositionally biased region" description="Polar residues" evidence="1">
    <location>
        <begin position="1036"/>
        <end position="1048"/>
    </location>
</feature>